<dbReference type="EMBL" id="CP087164">
    <property type="protein sequence ID" value="UGS38623.1"/>
    <property type="molecule type" value="Genomic_DNA"/>
</dbReference>
<dbReference type="Proteomes" id="UP001162834">
    <property type="component" value="Chromosome"/>
</dbReference>
<proteinExistence type="predicted"/>
<protein>
    <recommendedName>
        <fullName evidence="3">Glycosyltransferase family 1 protein</fullName>
    </recommendedName>
</protein>
<organism evidence="1 2">
    <name type="scientific">Capillimicrobium parvum</name>
    <dbReference type="NCBI Taxonomy" id="2884022"/>
    <lineage>
        <taxon>Bacteria</taxon>
        <taxon>Bacillati</taxon>
        <taxon>Actinomycetota</taxon>
        <taxon>Thermoleophilia</taxon>
        <taxon>Solirubrobacterales</taxon>
        <taxon>Capillimicrobiaceae</taxon>
        <taxon>Capillimicrobium</taxon>
    </lineage>
</organism>
<accession>A0A9E7C640</accession>
<keyword evidence="2" id="KW-1185">Reference proteome</keyword>
<name>A0A9E7C640_9ACTN</name>
<dbReference type="AlphaFoldDB" id="A0A9E7C640"/>
<gene>
    <name evidence="1" type="ORF">DSM104329_05053</name>
</gene>
<evidence type="ECO:0000313" key="1">
    <source>
        <dbReference type="EMBL" id="UGS38623.1"/>
    </source>
</evidence>
<evidence type="ECO:0008006" key="3">
    <source>
        <dbReference type="Google" id="ProtNLM"/>
    </source>
</evidence>
<reference evidence="1" key="1">
    <citation type="journal article" date="2022" name="Int. J. Syst. Evol. Microbiol.">
        <title>Pseudomonas aegrilactucae sp. nov. and Pseudomonas morbosilactucae sp. nov., pathogens causing bacterial rot of lettuce in Japan.</title>
        <authorList>
            <person name="Sawada H."/>
            <person name="Fujikawa T."/>
            <person name="Satou M."/>
        </authorList>
    </citation>
    <scope>NUCLEOTIDE SEQUENCE</scope>
    <source>
        <strain evidence="1">0166_1</strain>
    </source>
</reference>
<evidence type="ECO:0000313" key="2">
    <source>
        <dbReference type="Proteomes" id="UP001162834"/>
    </source>
</evidence>
<dbReference type="RefSeq" id="WP_259312641.1">
    <property type="nucleotide sequence ID" value="NZ_CP087164.1"/>
</dbReference>
<sequence length="317" mass="35873">MAPVYPSPRFGEPLRLAFVGQQTYFEACALDERSDRVRTVYVDFREGADADAMRAALDRFVPHAVVVFRPEIVPAHAFDGLRALTVGFLTEPIPRVAGRKAHPDLRRRRADLRKADPGNFDRTVAFDPLIVPTADAILPVWRALPIPVADRFYASAPRDGGRAPRLAFVGRSTPHRETFLRHPKHELDILHVAFGLHGEELDALMRDVDVAINLHNEPYPSFENRVCLHLAAAHLVVSETLSPTHGLEPGIDYLEFSEPDELLSMLRTVSRHPEAYRRVRVRGRRKSEQYRASRVWPRLVEDAFADVEAFGTSRRGR</sequence>
<dbReference type="KEGG" id="sbae:DSM104329_05053"/>